<dbReference type="Proteomes" id="UP000735302">
    <property type="component" value="Unassembled WGS sequence"/>
</dbReference>
<comment type="similarity">
    <text evidence="2">Belongs to the dermatopontin family.</text>
</comment>
<dbReference type="AlphaFoldDB" id="A0AAV4CMC7"/>
<accession>A0AAV4CMC7</accession>
<feature type="signal peptide" evidence="5">
    <location>
        <begin position="1"/>
        <end position="23"/>
    </location>
</feature>
<dbReference type="InterPro" id="IPR026645">
    <property type="entry name" value="Dermatopontin"/>
</dbReference>
<dbReference type="GO" id="GO:0005615">
    <property type="term" value="C:extracellular space"/>
    <property type="evidence" value="ECO:0007669"/>
    <property type="project" value="TreeGrafter"/>
</dbReference>
<dbReference type="PANTHER" id="PTHR15040">
    <property type="entry name" value="DERMATOPONTIN-RELATED"/>
    <property type="match status" value="1"/>
</dbReference>
<evidence type="ECO:0000256" key="4">
    <source>
        <dbReference type="ARBA" id="ARBA00023157"/>
    </source>
</evidence>
<evidence type="ECO:0000313" key="7">
    <source>
        <dbReference type="Proteomes" id="UP000735302"/>
    </source>
</evidence>
<gene>
    <name evidence="6" type="ORF">PoB_005963700</name>
</gene>
<organism evidence="6 7">
    <name type="scientific">Plakobranchus ocellatus</name>
    <dbReference type="NCBI Taxonomy" id="259542"/>
    <lineage>
        <taxon>Eukaryota</taxon>
        <taxon>Metazoa</taxon>
        <taxon>Spiralia</taxon>
        <taxon>Lophotrochozoa</taxon>
        <taxon>Mollusca</taxon>
        <taxon>Gastropoda</taxon>
        <taxon>Heterobranchia</taxon>
        <taxon>Euthyneura</taxon>
        <taxon>Panpulmonata</taxon>
        <taxon>Sacoglossa</taxon>
        <taxon>Placobranchoidea</taxon>
        <taxon>Plakobranchidae</taxon>
        <taxon>Plakobranchus</taxon>
    </lineage>
</organism>
<evidence type="ECO:0000256" key="2">
    <source>
        <dbReference type="ARBA" id="ARBA00008712"/>
    </source>
</evidence>
<dbReference type="GO" id="GO:0031012">
    <property type="term" value="C:extracellular matrix"/>
    <property type="evidence" value="ECO:0007669"/>
    <property type="project" value="TreeGrafter"/>
</dbReference>
<keyword evidence="4" id="KW-1015">Disulfide bond</keyword>
<keyword evidence="5" id="KW-0732">Signal</keyword>
<evidence type="ECO:0000256" key="1">
    <source>
        <dbReference type="ARBA" id="ARBA00004613"/>
    </source>
</evidence>
<reference evidence="6 7" key="1">
    <citation type="journal article" date="2021" name="Elife">
        <title>Chloroplast acquisition without the gene transfer in kleptoplastic sea slugs, Plakobranchus ocellatus.</title>
        <authorList>
            <person name="Maeda T."/>
            <person name="Takahashi S."/>
            <person name="Yoshida T."/>
            <person name="Shimamura S."/>
            <person name="Takaki Y."/>
            <person name="Nagai Y."/>
            <person name="Toyoda A."/>
            <person name="Suzuki Y."/>
            <person name="Arimoto A."/>
            <person name="Ishii H."/>
            <person name="Satoh N."/>
            <person name="Nishiyama T."/>
            <person name="Hasebe M."/>
            <person name="Maruyama T."/>
            <person name="Minagawa J."/>
            <person name="Obokata J."/>
            <person name="Shigenobu S."/>
        </authorList>
    </citation>
    <scope>NUCLEOTIDE SEQUENCE [LARGE SCALE GENOMIC DNA]</scope>
</reference>
<dbReference type="Pfam" id="PF14704">
    <property type="entry name" value="DERM"/>
    <property type="match status" value="1"/>
</dbReference>
<comment type="caution">
    <text evidence="6">The sequence shown here is derived from an EMBL/GenBank/DDBJ whole genome shotgun (WGS) entry which is preliminary data.</text>
</comment>
<sequence>MPGESRIPLFLTAILVAVLLSAAASVHLQTQWDQPFLYACHRGKILKTVYSVHDNRREDRRWSFSCGQAPGGAAPHDCLWTGYVNGWDAVMNFVCPRDYLITGLQSYHDNRREDRRFKFKCCTQKGYQTYSCSLTPYKNGWDGPLNYAVPNEQVFVGWAGFHDNHRE</sequence>
<dbReference type="EMBL" id="BLXT01006765">
    <property type="protein sequence ID" value="GFO33132.1"/>
    <property type="molecule type" value="Genomic_DNA"/>
</dbReference>
<protein>
    <submittedName>
        <fullName evidence="6">Hemagglutinin/amebocyte aggregation factor</fullName>
    </submittedName>
</protein>
<name>A0AAV4CMC7_9GAST</name>
<keyword evidence="3" id="KW-0964">Secreted</keyword>
<keyword evidence="7" id="KW-1185">Reference proteome</keyword>
<dbReference type="PANTHER" id="PTHR15040:SF1">
    <property type="entry name" value="DERMATOPONTIN-LIKE ISOFORM X1"/>
    <property type="match status" value="1"/>
</dbReference>
<evidence type="ECO:0000256" key="5">
    <source>
        <dbReference type="SAM" id="SignalP"/>
    </source>
</evidence>
<dbReference type="GO" id="GO:0030199">
    <property type="term" value="P:collagen fibril organization"/>
    <property type="evidence" value="ECO:0007669"/>
    <property type="project" value="TreeGrafter"/>
</dbReference>
<evidence type="ECO:0000313" key="6">
    <source>
        <dbReference type="EMBL" id="GFO33132.1"/>
    </source>
</evidence>
<proteinExistence type="inferred from homology"/>
<feature type="chain" id="PRO_5043988448" evidence="5">
    <location>
        <begin position="24"/>
        <end position="167"/>
    </location>
</feature>
<comment type="subcellular location">
    <subcellularLocation>
        <location evidence="1">Secreted</location>
    </subcellularLocation>
</comment>
<evidence type="ECO:0000256" key="3">
    <source>
        <dbReference type="ARBA" id="ARBA00022525"/>
    </source>
</evidence>